<dbReference type="GO" id="GO:0007599">
    <property type="term" value="P:hemostasis"/>
    <property type="evidence" value="ECO:0007669"/>
    <property type="project" value="UniProtKB-KW"/>
</dbReference>
<dbReference type="PRINTS" id="PR00722">
    <property type="entry name" value="CHYMOTRYPSIN"/>
</dbReference>
<evidence type="ECO:0000256" key="3">
    <source>
        <dbReference type="ARBA" id="ARBA00004613"/>
    </source>
</evidence>
<keyword evidence="8" id="KW-0256">Endoplasmic reticulum</keyword>
<organism evidence="14">
    <name type="scientific">hydrothermal vent metagenome</name>
    <dbReference type="NCBI Taxonomy" id="652676"/>
    <lineage>
        <taxon>unclassified sequences</taxon>
        <taxon>metagenomes</taxon>
        <taxon>ecological metagenomes</taxon>
    </lineage>
</organism>
<comment type="subcellular location">
    <subcellularLocation>
        <location evidence="1">Endoplasmic reticulum</location>
    </subcellularLocation>
    <subcellularLocation>
        <location evidence="2">Golgi apparatus</location>
    </subcellularLocation>
    <subcellularLocation>
        <location evidence="3">Secreted</location>
    </subcellularLocation>
</comment>
<keyword evidence="10" id="KW-0333">Golgi apparatus</keyword>
<sequence>MHFKKLLLSITLSMITLSAQHNLRIINGSTVEESNPKWNFIASLQENNIASCGATIISPNWAITASHCVIGEDGLQISDNSSIYLAINDYSLSGKNIKRYGIEKVISYPDYNPTTTDNDIALLKLSKTQIEINKFPELKKTPLTTGTEAFVAGWGNTIGYPSDEQSFPDKLQEILVPIVDWEQCNYAFDGELTDNMFCAGYFEGGKDSCQGDSGGPLITYQNGQASLIGVVSWGDKCAEPEKAGIYTNVQNYIDWIVSNTGELRTTATSSKDITKLYVATFNRAPDSKGIRYWVSSNLSLNSIASSFFEQSETKALYPEDKSVKEFIQAVYKNLFNREPADDGLNYWNNEITKGSISKSLFILAVINGAKGDDITILNNKQSVGEYFANKELNNVTDAFSVISNIDATSNSVTEAIGLIDNMK</sequence>
<dbReference type="InterPro" id="IPR018114">
    <property type="entry name" value="TRYPSIN_HIS"/>
</dbReference>
<dbReference type="Pfam" id="PF00089">
    <property type="entry name" value="Trypsin"/>
    <property type="match status" value="1"/>
</dbReference>
<dbReference type="InterPro" id="IPR033116">
    <property type="entry name" value="TRYPSIN_SER"/>
</dbReference>
<reference evidence="14" key="1">
    <citation type="submission" date="2016-10" db="EMBL/GenBank/DDBJ databases">
        <authorList>
            <person name="de Groot N.N."/>
        </authorList>
    </citation>
    <scope>NUCLEOTIDE SEQUENCE</scope>
</reference>
<dbReference type="GO" id="GO:0006508">
    <property type="term" value="P:proteolysis"/>
    <property type="evidence" value="ECO:0007669"/>
    <property type="project" value="UniProtKB-KW"/>
</dbReference>
<name>A0A1W1BV04_9ZZZZ</name>
<dbReference type="PROSITE" id="PS00135">
    <property type="entry name" value="TRYPSIN_SER"/>
    <property type="match status" value="1"/>
</dbReference>
<dbReference type="SMART" id="SM00020">
    <property type="entry name" value="Tryp_SPc"/>
    <property type="match status" value="1"/>
</dbReference>
<keyword evidence="11" id="KW-1015">Disulfide bond</keyword>
<dbReference type="PROSITE" id="PS50240">
    <property type="entry name" value="TRYPSIN_DOM"/>
    <property type="match status" value="1"/>
</dbReference>
<evidence type="ECO:0000256" key="1">
    <source>
        <dbReference type="ARBA" id="ARBA00004240"/>
    </source>
</evidence>
<keyword evidence="4" id="KW-0964">Secreted</keyword>
<dbReference type="GO" id="GO:0005615">
    <property type="term" value="C:extracellular space"/>
    <property type="evidence" value="ECO:0007669"/>
    <property type="project" value="TreeGrafter"/>
</dbReference>
<keyword evidence="12" id="KW-0325">Glycoprotein</keyword>
<evidence type="ECO:0000256" key="9">
    <source>
        <dbReference type="ARBA" id="ARBA00022825"/>
    </source>
</evidence>
<dbReference type="GO" id="GO:0004252">
    <property type="term" value="F:serine-type endopeptidase activity"/>
    <property type="evidence" value="ECO:0007669"/>
    <property type="project" value="InterPro"/>
</dbReference>
<dbReference type="PROSITE" id="PS00134">
    <property type="entry name" value="TRYPSIN_HIS"/>
    <property type="match status" value="1"/>
</dbReference>
<protein>
    <submittedName>
        <fullName evidence="14">Chitinase</fullName>
        <ecNumber evidence="14">3.2.1.14</ecNumber>
    </submittedName>
</protein>
<dbReference type="CDD" id="cd00190">
    <property type="entry name" value="Tryp_SPc"/>
    <property type="match status" value="1"/>
</dbReference>
<evidence type="ECO:0000256" key="7">
    <source>
        <dbReference type="ARBA" id="ARBA00022801"/>
    </source>
</evidence>
<evidence type="ECO:0000256" key="5">
    <source>
        <dbReference type="ARBA" id="ARBA00022670"/>
    </source>
</evidence>
<evidence type="ECO:0000256" key="4">
    <source>
        <dbReference type="ARBA" id="ARBA00022525"/>
    </source>
</evidence>
<dbReference type="FunFam" id="2.40.10.10:FF:000068">
    <property type="entry name" value="transmembrane protease serine 2"/>
    <property type="match status" value="1"/>
</dbReference>
<dbReference type="EC" id="3.2.1.14" evidence="14"/>
<dbReference type="GO" id="GO:0008843">
    <property type="term" value="F:endochitinase activity"/>
    <property type="evidence" value="ECO:0007669"/>
    <property type="project" value="UniProtKB-EC"/>
</dbReference>
<feature type="domain" description="Peptidase S1" evidence="13">
    <location>
        <begin position="25"/>
        <end position="261"/>
    </location>
</feature>
<dbReference type="FunFam" id="2.40.10.10:FF:000011">
    <property type="entry name" value="Coagulation factor X"/>
    <property type="match status" value="1"/>
</dbReference>
<dbReference type="Pfam" id="PF13946">
    <property type="entry name" value="DUF4214"/>
    <property type="match status" value="1"/>
</dbReference>
<dbReference type="InterPro" id="IPR001314">
    <property type="entry name" value="Peptidase_S1A"/>
</dbReference>
<dbReference type="PANTHER" id="PTHR24264">
    <property type="entry name" value="TRYPSIN-RELATED"/>
    <property type="match status" value="1"/>
</dbReference>
<dbReference type="AlphaFoldDB" id="A0A1W1BV04"/>
<dbReference type="InterPro" id="IPR001254">
    <property type="entry name" value="Trypsin_dom"/>
</dbReference>
<evidence type="ECO:0000256" key="6">
    <source>
        <dbReference type="ARBA" id="ARBA00022696"/>
    </source>
</evidence>
<evidence type="ECO:0000256" key="8">
    <source>
        <dbReference type="ARBA" id="ARBA00022824"/>
    </source>
</evidence>
<dbReference type="InterPro" id="IPR043504">
    <property type="entry name" value="Peptidase_S1_PA_chymotrypsin"/>
</dbReference>
<dbReference type="GO" id="GO:0005794">
    <property type="term" value="C:Golgi apparatus"/>
    <property type="evidence" value="ECO:0007669"/>
    <property type="project" value="UniProtKB-SubCell"/>
</dbReference>
<keyword evidence="9" id="KW-0720">Serine protease</keyword>
<evidence type="ECO:0000256" key="10">
    <source>
        <dbReference type="ARBA" id="ARBA00023034"/>
    </source>
</evidence>
<dbReference type="PANTHER" id="PTHR24264:SF65">
    <property type="entry name" value="SRCR DOMAIN-CONTAINING PROTEIN"/>
    <property type="match status" value="1"/>
</dbReference>
<keyword evidence="7 14" id="KW-0378">Hydrolase</keyword>
<gene>
    <name evidence="14" type="ORF">MNB_SV-9-579</name>
</gene>
<accession>A0A1W1BV04</accession>
<evidence type="ECO:0000313" key="14">
    <source>
        <dbReference type="EMBL" id="SFV57356.1"/>
    </source>
</evidence>
<keyword evidence="14" id="KW-0326">Glycosidase</keyword>
<keyword evidence="5" id="KW-0645">Protease</keyword>
<dbReference type="InterPro" id="IPR025282">
    <property type="entry name" value="DUF4214"/>
</dbReference>
<dbReference type="InterPro" id="IPR009003">
    <property type="entry name" value="Peptidase_S1_PA"/>
</dbReference>
<evidence type="ECO:0000259" key="13">
    <source>
        <dbReference type="PROSITE" id="PS50240"/>
    </source>
</evidence>
<keyword evidence="6" id="KW-0356">Hemostasis</keyword>
<evidence type="ECO:0000256" key="2">
    <source>
        <dbReference type="ARBA" id="ARBA00004555"/>
    </source>
</evidence>
<dbReference type="EMBL" id="FPHG01000032">
    <property type="protein sequence ID" value="SFV57356.1"/>
    <property type="molecule type" value="Genomic_DNA"/>
</dbReference>
<dbReference type="SUPFAM" id="SSF50494">
    <property type="entry name" value="Trypsin-like serine proteases"/>
    <property type="match status" value="1"/>
</dbReference>
<evidence type="ECO:0000256" key="12">
    <source>
        <dbReference type="ARBA" id="ARBA00023180"/>
    </source>
</evidence>
<proteinExistence type="predicted"/>
<evidence type="ECO:0000256" key="11">
    <source>
        <dbReference type="ARBA" id="ARBA00023157"/>
    </source>
</evidence>
<dbReference type="Gene3D" id="2.40.10.10">
    <property type="entry name" value="Trypsin-like serine proteases"/>
    <property type="match status" value="1"/>
</dbReference>
<dbReference type="InterPro" id="IPR050127">
    <property type="entry name" value="Serine_Proteases_S1"/>
</dbReference>
<dbReference type="GO" id="GO:0005783">
    <property type="term" value="C:endoplasmic reticulum"/>
    <property type="evidence" value="ECO:0007669"/>
    <property type="project" value="UniProtKB-SubCell"/>
</dbReference>